<reference evidence="11" key="1">
    <citation type="submission" date="2011-05" db="EMBL/GenBank/DDBJ databases">
        <authorList>
            <person name="Richards S.R."/>
            <person name="Qu J."/>
            <person name="Jiang H."/>
            <person name="Jhangiani S.N."/>
            <person name="Agravi P."/>
            <person name="Goodspeed R."/>
            <person name="Gross S."/>
            <person name="Mandapat C."/>
            <person name="Jackson L."/>
            <person name="Mathew T."/>
            <person name="Pu L."/>
            <person name="Thornton R."/>
            <person name="Saada N."/>
            <person name="Wilczek-Boney K.B."/>
            <person name="Lee S."/>
            <person name="Kovar C."/>
            <person name="Wu Y."/>
            <person name="Scherer S.E."/>
            <person name="Worley K.C."/>
            <person name="Muzny D.M."/>
            <person name="Gibbs R."/>
        </authorList>
    </citation>
    <scope>NUCLEOTIDE SEQUENCE</scope>
    <source>
        <strain evidence="11">Brora</strain>
    </source>
</reference>
<comment type="similarity">
    <text evidence="3">Belongs to the TRAPPC11 family.</text>
</comment>
<dbReference type="GO" id="GO:0005794">
    <property type="term" value="C:Golgi apparatus"/>
    <property type="evidence" value="ECO:0007669"/>
    <property type="project" value="UniProtKB-SubCell"/>
</dbReference>
<keyword evidence="7" id="KW-0333">Golgi apparatus</keyword>
<dbReference type="GO" id="GO:0016192">
    <property type="term" value="P:vesicle-mediated transport"/>
    <property type="evidence" value="ECO:0007669"/>
    <property type="project" value="UniProtKB-KW"/>
</dbReference>
<evidence type="ECO:0000256" key="3">
    <source>
        <dbReference type="ARBA" id="ARBA00007051"/>
    </source>
</evidence>
<evidence type="ECO:0000256" key="5">
    <source>
        <dbReference type="ARBA" id="ARBA00022448"/>
    </source>
</evidence>
<dbReference type="eggNOG" id="KOG4386">
    <property type="taxonomic scope" value="Eukaryota"/>
</dbReference>
<accession>T1IXF1</accession>
<evidence type="ECO:0000256" key="4">
    <source>
        <dbReference type="ARBA" id="ARBA00021520"/>
    </source>
</evidence>
<dbReference type="EMBL" id="JH431646">
    <property type="status" value="NOT_ANNOTATED_CDS"/>
    <property type="molecule type" value="Genomic_DNA"/>
</dbReference>
<dbReference type="InterPro" id="IPR025876">
    <property type="entry name" value="TRAPPC11_C"/>
</dbReference>
<proteinExistence type="inferred from homology"/>
<evidence type="ECO:0000313" key="10">
    <source>
        <dbReference type="EnsemblMetazoa" id="SMAR005883-PA"/>
    </source>
</evidence>
<organism evidence="10 11">
    <name type="scientific">Strigamia maritima</name>
    <name type="common">European centipede</name>
    <name type="synonym">Geophilus maritimus</name>
    <dbReference type="NCBI Taxonomy" id="126957"/>
    <lineage>
        <taxon>Eukaryota</taxon>
        <taxon>Metazoa</taxon>
        <taxon>Ecdysozoa</taxon>
        <taxon>Arthropoda</taxon>
        <taxon>Myriapoda</taxon>
        <taxon>Chilopoda</taxon>
        <taxon>Pleurostigmophora</taxon>
        <taxon>Geophilomorpha</taxon>
        <taxon>Linotaeniidae</taxon>
        <taxon>Strigamia</taxon>
    </lineage>
</organism>
<keyword evidence="5" id="KW-0813">Transport</keyword>
<dbReference type="Proteomes" id="UP000014500">
    <property type="component" value="Unassembled WGS sequence"/>
</dbReference>
<dbReference type="HOGENOM" id="CLU_003649_0_0_1"/>
<dbReference type="PANTHER" id="PTHR14374:SF0">
    <property type="entry name" value="TRAFFICKING PROTEIN PARTICLE COMPLEX SUBUNIT 11"/>
    <property type="match status" value="1"/>
</dbReference>
<comment type="subcellular location">
    <subcellularLocation>
        <location evidence="2">Golgi apparatus</location>
        <location evidence="2">cis-Golgi network</location>
    </subcellularLocation>
</comment>
<dbReference type="PANTHER" id="PTHR14374">
    <property type="entry name" value="FOIE GRAS"/>
    <property type="match status" value="1"/>
</dbReference>
<reference evidence="10" key="2">
    <citation type="submission" date="2015-02" db="UniProtKB">
        <authorList>
            <consortium name="EnsemblMetazoa"/>
        </authorList>
    </citation>
    <scope>IDENTIFICATION</scope>
</reference>
<feature type="domain" description="Trafficking protein particle complex subunit 11" evidence="8">
    <location>
        <begin position="261"/>
        <end position="518"/>
    </location>
</feature>
<feature type="domain" description="Trafficking protein particle complex subunit 11 C-terminal" evidence="9">
    <location>
        <begin position="1020"/>
        <end position="1072"/>
    </location>
</feature>
<sequence length="1117" mass="128198">MNPGELPSEFAVRPTTFVALTGLDVVHNAIHKSVWDTFVSNRRPDRVPIVFKVLDGDHEYPKGKSKRSSYDFYVPKGILKTNWVKKHLYLVPSLVVVFYDLDWDDPMWNEKKMECETKIEIVRAALDARDTKVALVLMQKNSIVPGDDGTTKAAAMSICSACDLSTNCLFVLPHTDHLHGYILRLENAFYDLAQNYYHLKIRTVKNHLDELKTTTHQLLFVRHHFKIGFFSELRQDITTALKHYKQAYSNLLEVRSGDTHVMEVKTIAGFLNYKICRLSFQMSIPLDAISQFRRHIDLNKSKVGPKELIFQHSAWMSKQFSIFGELFHEAITLGLSAIQVQHPGFYYQQAAYHSLTRKNQCHEICKDLKNQVYPENDPLAGVDNLEYFGQRPWRPAIQSIEPPNMDREREGILAIQFKESSSVTHSMLVITLLSSAVTQFKKYKCPRMKRFLLVQMGEEYYHLKDYERSLTLLTRVMWDYRWERWWNLLHGIQLMALRCAYLMANIQEYVTIMIEALSKCVPFKDHDKRRIQSNLVRVVLGEAPEPEPDCPLDSLNDAFQVWSNRKLSEIPQTITVEMNHIVSFVDCQAWFDSSEYQIDQFITVKSCIRVSCPIPISFSKLSVLFNNHHYNQHCIFANKNELMVESGQPKCHTFTFVAEPKDLHKKIEIVGFVLQLGDESSCSIALRWLLNGDSIEVKPLWTPWRDQTAFSFQNNLVQVNKTSCRVLPRDSRIRIAINHAPPALVNEWYPFHLVFTNNESFVAENVIVTMGLKEDQDLLLHQSTHFCLDVAGFDGNIVSKLENINLEKLDPGEEVSKIVFMKPLQVDVRPIFFKISYVVEVRVGSHSIHCACSKEEELMVPTVKAFDVTSRMMSMKFENLENSLSARNSFLMMQDIVCISPCSLTILTSSLELNNGVRTVDNLILSQVENVDLETGERASECVCLVPYKEIENPISIGKYKLTWKRMICDVNIPPVETVINLPEITVTDPAFYIDVSLPANGIMRTPLMATYTIYNYTKSVCEFFLIMEASDAFMFSGQKQLRCRLMPQGKHEVKYNLYPLVAGYVALPRLKLSLTDGNIFQSLLDAAVETHVPTHIFILPQGKALGDINQINIKCV</sequence>
<evidence type="ECO:0000313" key="11">
    <source>
        <dbReference type="Proteomes" id="UP000014500"/>
    </source>
</evidence>
<dbReference type="OMA" id="CVEYYRD"/>
<keyword evidence="11" id="KW-1185">Reference proteome</keyword>
<name>T1IXF1_STRMM</name>
<evidence type="ECO:0000256" key="7">
    <source>
        <dbReference type="ARBA" id="ARBA00023034"/>
    </source>
</evidence>
<dbReference type="AlphaFoldDB" id="T1IXF1"/>
<evidence type="ECO:0000256" key="2">
    <source>
        <dbReference type="ARBA" id="ARBA00004222"/>
    </source>
</evidence>
<dbReference type="Pfam" id="PF12742">
    <property type="entry name" value="Gryzun-like"/>
    <property type="match status" value="1"/>
</dbReference>
<evidence type="ECO:0000259" key="9">
    <source>
        <dbReference type="Pfam" id="PF12742"/>
    </source>
</evidence>
<keyword evidence="6" id="KW-0931">ER-Golgi transport</keyword>
<evidence type="ECO:0000259" key="8">
    <source>
        <dbReference type="Pfam" id="PF11817"/>
    </source>
</evidence>
<dbReference type="STRING" id="126957.T1IXF1"/>
<dbReference type="Pfam" id="PF11817">
    <property type="entry name" value="Foie-gras_1"/>
    <property type="match status" value="1"/>
</dbReference>
<evidence type="ECO:0000256" key="1">
    <source>
        <dbReference type="ARBA" id="ARBA00001995"/>
    </source>
</evidence>
<dbReference type="InterPro" id="IPR021773">
    <property type="entry name" value="TPC11"/>
</dbReference>
<dbReference type="EnsemblMetazoa" id="SMAR005883-RA">
    <property type="protein sequence ID" value="SMAR005883-PA"/>
    <property type="gene ID" value="SMAR005883"/>
</dbReference>
<evidence type="ECO:0000256" key="6">
    <source>
        <dbReference type="ARBA" id="ARBA00022892"/>
    </source>
</evidence>
<comment type="function">
    <text evidence="1">Involved in endoplasmic reticulum to Golgi apparatus trafficking at a very early stage.</text>
</comment>
<dbReference type="PhylomeDB" id="T1IXF1"/>
<protein>
    <recommendedName>
        <fullName evidence="4">Trafficking protein particle complex subunit 11</fullName>
    </recommendedName>
</protein>